<dbReference type="Pfam" id="PF11398">
    <property type="entry name" value="DUF2813"/>
    <property type="match status" value="1"/>
</dbReference>
<keyword evidence="3" id="KW-0378">Hydrolase</keyword>
<feature type="coiled-coil region" evidence="1">
    <location>
        <begin position="179"/>
        <end position="206"/>
    </location>
</feature>
<name>A0AA95GF88_9GAMM</name>
<keyword evidence="3" id="KW-0540">Nuclease</keyword>
<evidence type="ECO:0000256" key="1">
    <source>
        <dbReference type="SAM" id="Coils"/>
    </source>
</evidence>
<dbReference type="InterPro" id="IPR034139">
    <property type="entry name" value="TOPRIM_OLD"/>
</dbReference>
<organism evidence="3 4">
    <name type="scientific">Arsenophonus nasoniae</name>
    <name type="common">son-killer infecting Nasonia vitripennis</name>
    <dbReference type="NCBI Taxonomy" id="638"/>
    <lineage>
        <taxon>Bacteria</taxon>
        <taxon>Pseudomonadati</taxon>
        <taxon>Pseudomonadota</taxon>
        <taxon>Gammaproteobacteria</taxon>
        <taxon>Enterobacterales</taxon>
        <taxon>Morganellaceae</taxon>
        <taxon>Arsenophonus</taxon>
    </lineage>
</organism>
<dbReference type="Gene3D" id="3.40.50.300">
    <property type="entry name" value="P-loop containing nucleotide triphosphate hydrolases"/>
    <property type="match status" value="1"/>
</dbReference>
<dbReference type="GO" id="GO:0000731">
    <property type="term" value="P:DNA synthesis involved in DNA repair"/>
    <property type="evidence" value="ECO:0007669"/>
    <property type="project" value="TreeGrafter"/>
</dbReference>
<dbReference type="GO" id="GO:0004519">
    <property type="term" value="F:endonuclease activity"/>
    <property type="evidence" value="ECO:0007669"/>
    <property type="project" value="UniProtKB-KW"/>
</dbReference>
<dbReference type="InterPro" id="IPR027417">
    <property type="entry name" value="P-loop_NTPase"/>
</dbReference>
<sequence length="553" mass="64113">MYLQQVEISGFRGINRLSLTLDHNTVLIGENTWGKSSLLDALTILLSPRQPLYQFNQHDFHHLVATDEQINNLQIILVFCENQPNNHKVSRFKHLSPLWIKGDDEYKRIYYRVSAEQQNNIVATERCFLDKQGNKLVLNDNNKYIQQIIRLYPVLRLRDARFLHPTATTLYATDYKKLAVKFANQLQQLAQALMQASRKLSHKEAEEGFVVLQQLLGYYFAEQNTHLSHRQDQSNIAYSLPNRRGWRVLEDINRIVAKPEQQHIKLIIWQIFSSFLQLQGDLQLARYARPILIIEDPETRLHPIMLSIAWRLLNLFPLQRISSTNSGELLSQVPLKNVCRLVRNSNRVAAFRLKTSKLSLEDMRRLSFHIRFNRPSALFARCWLLVEGETEIWLMNELARQCNYHFESEGVKVIEFAQCGIKPLLKFANSMGIEWHTLVDGDNAGRQYAGSVIAYAEKNKDTARDRLTMLPALDMEHFLYREGFRDIYHQIAGIPDDGKVLPRRVIIKAIHRISKPDLAIEVANRAAEKGINSIPSLLRNMFSRVAWLARGKS</sequence>
<dbReference type="EMBL" id="CP123498">
    <property type="protein sequence ID" value="WGL96125.1"/>
    <property type="molecule type" value="Genomic_DNA"/>
</dbReference>
<evidence type="ECO:0000313" key="4">
    <source>
        <dbReference type="Proteomes" id="UP001177597"/>
    </source>
</evidence>
<protein>
    <submittedName>
        <fullName evidence="3">ATP-dependent endonuclease</fullName>
    </submittedName>
</protein>
<proteinExistence type="predicted"/>
<dbReference type="PANTHER" id="PTHR32182:SF19">
    <property type="entry name" value="HOMOLOGY WITH RECF PROTEIN"/>
    <property type="match status" value="1"/>
</dbReference>
<keyword evidence="1" id="KW-0175">Coiled coil</keyword>
<evidence type="ECO:0000313" key="3">
    <source>
        <dbReference type="EMBL" id="WGL96125.1"/>
    </source>
</evidence>
<dbReference type="AlphaFoldDB" id="A0AA95GF88"/>
<dbReference type="GO" id="GO:0006302">
    <property type="term" value="P:double-strand break repair"/>
    <property type="evidence" value="ECO:0007669"/>
    <property type="project" value="TreeGrafter"/>
</dbReference>
<dbReference type="InterPro" id="IPR022602">
    <property type="entry name" value="DUF2813"/>
</dbReference>
<keyword evidence="3" id="KW-0255">Endonuclease</keyword>
<gene>
    <name evidence="3" type="ORF">QE207_05975</name>
</gene>
<dbReference type="SUPFAM" id="SSF52540">
    <property type="entry name" value="P-loop containing nucleoside triphosphate hydrolases"/>
    <property type="match status" value="1"/>
</dbReference>
<evidence type="ECO:0000259" key="2">
    <source>
        <dbReference type="Pfam" id="PF20469"/>
    </source>
</evidence>
<dbReference type="CDD" id="cd01026">
    <property type="entry name" value="TOPRIM_OLD"/>
    <property type="match status" value="1"/>
</dbReference>
<accession>A0AA95GF88</accession>
<reference evidence="3" key="1">
    <citation type="submission" date="2023-04" db="EMBL/GenBank/DDBJ databases">
        <title>Genome dynamics across the evolutionary transition to endosymbiosis.</title>
        <authorList>
            <person name="Siozios S."/>
            <person name="Nadal-Jimenez P."/>
            <person name="Azagi T."/>
            <person name="Sprong H."/>
            <person name="Frost C.L."/>
            <person name="Parratt S.R."/>
            <person name="Taylor G."/>
            <person name="Brettell L."/>
            <person name="Lew K.C."/>
            <person name="Croft L."/>
            <person name="King K.C."/>
            <person name="Brockhurst M.A."/>
            <person name="Hypsa V."/>
            <person name="Novakova E."/>
            <person name="Darby A.C."/>
            <person name="Hurst G.D.D."/>
        </authorList>
    </citation>
    <scope>NUCLEOTIDE SEQUENCE</scope>
    <source>
        <strain evidence="3">AIh</strain>
    </source>
</reference>
<dbReference type="RefSeq" id="WP_280629714.1">
    <property type="nucleotide sequence ID" value="NZ_CP123498.1"/>
</dbReference>
<dbReference type="Proteomes" id="UP001177597">
    <property type="component" value="Chromosome"/>
</dbReference>
<dbReference type="PANTHER" id="PTHR32182">
    <property type="entry name" value="DNA REPLICATION AND REPAIR PROTEIN RECF"/>
    <property type="match status" value="1"/>
</dbReference>
<feature type="domain" description="OLD protein-like TOPRIM" evidence="2">
    <location>
        <begin position="378"/>
        <end position="442"/>
    </location>
</feature>
<dbReference type="Pfam" id="PF20469">
    <property type="entry name" value="OLD-like_TOPRIM"/>
    <property type="match status" value="1"/>
</dbReference>